<dbReference type="PANTHER" id="PTHR12374">
    <property type="entry name" value="TRANSCRIPTIONAL ADAPTOR 2 ADA2 -RELATED"/>
    <property type="match status" value="1"/>
</dbReference>
<dbReference type="Gene3D" id="1.10.10.10">
    <property type="entry name" value="Winged helix-like DNA-binding domain superfamily/Winged helix DNA-binding domain"/>
    <property type="match status" value="1"/>
</dbReference>
<dbReference type="GO" id="GO:0070210">
    <property type="term" value="C:Rpd3L-Expanded complex"/>
    <property type="evidence" value="ECO:0007669"/>
    <property type="project" value="TreeGrafter"/>
</dbReference>
<dbReference type="GO" id="GO:0003713">
    <property type="term" value="F:transcription coactivator activity"/>
    <property type="evidence" value="ECO:0007669"/>
    <property type="project" value="TreeGrafter"/>
</dbReference>
<dbReference type="Pfam" id="PF04433">
    <property type="entry name" value="SWIRM"/>
    <property type="match status" value="1"/>
</dbReference>
<dbReference type="InterPro" id="IPR007526">
    <property type="entry name" value="SWIRM"/>
</dbReference>
<sequence length="300" mass="34279">QQKTLKDPILFPTTGVAPSNVGPLFVSNAESLEKMQDRVVDEHMASRPADFFRETSPPKREDYTLALWFKSNTVKMFSENPRGWLQKERELLRQDRKHAAVGHSLQKIIYPAPSKPSAPRQQVVRNTTSRVQKPPKAPKIKSSTVERFIRATTAPRSTARHSPMTTPEPRARTVAPNREDKDFNSLEDLSPPLYTLPSKPNSLKVDWKGNPLDLSKDPHASLLHPDELLLAAGLRLDCATYLTSKRRIFIRRRECAQIGKEFRKTDAQQACKIDVNKASKLWTAYDRVGWLDMKYIKMHM</sequence>
<evidence type="ECO:0000256" key="1">
    <source>
        <dbReference type="SAM" id="MobiDB-lite"/>
    </source>
</evidence>
<accession>A0AA39U794</accession>
<feature type="domain" description="SWIRM" evidence="2">
    <location>
        <begin position="203"/>
        <end position="300"/>
    </location>
</feature>
<comment type="caution">
    <text evidence="3">The sequence shown here is derived from an EMBL/GenBank/DDBJ whole genome shotgun (WGS) entry which is preliminary data.</text>
</comment>
<reference evidence="3" key="1">
    <citation type="submission" date="2023-06" db="EMBL/GenBank/DDBJ databases">
        <title>Genome-scale phylogeny and comparative genomics of the fungal order Sordariales.</title>
        <authorList>
            <consortium name="Lawrence Berkeley National Laboratory"/>
            <person name="Hensen N."/>
            <person name="Bonometti L."/>
            <person name="Westerberg I."/>
            <person name="Brannstrom I.O."/>
            <person name="Guillou S."/>
            <person name="Cros-Aarteil S."/>
            <person name="Calhoun S."/>
            <person name="Haridas S."/>
            <person name="Kuo A."/>
            <person name="Mondo S."/>
            <person name="Pangilinan J."/>
            <person name="Riley R."/>
            <person name="LaButti K."/>
            <person name="Andreopoulos B."/>
            <person name="Lipzen A."/>
            <person name="Chen C."/>
            <person name="Yanf M."/>
            <person name="Daum C."/>
            <person name="Ng V."/>
            <person name="Clum A."/>
            <person name="Steindorff A."/>
            <person name="Ohm R."/>
            <person name="Martin F."/>
            <person name="Silar P."/>
            <person name="Natvig D."/>
            <person name="Lalanne C."/>
            <person name="Gautier V."/>
            <person name="Ament-velasquez S.L."/>
            <person name="Kruys A."/>
            <person name="Hutchinson M.I."/>
            <person name="Powell A.J."/>
            <person name="Barry K."/>
            <person name="Miller A.N."/>
            <person name="Grigoriev I.V."/>
            <person name="Debuchy R."/>
            <person name="Gladieux P."/>
            <person name="Thoren M.H."/>
            <person name="Johannesson H."/>
        </authorList>
    </citation>
    <scope>NUCLEOTIDE SEQUENCE</scope>
    <source>
        <strain evidence="3">SMH3391-2</strain>
    </source>
</reference>
<dbReference type="EMBL" id="JAULSR010000009">
    <property type="protein sequence ID" value="KAK0612569.1"/>
    <property type="molecule type" value="Genomic_DNA"/>
</dbReference>
<dbReference type="InterPro" id="IPR009057">
    <property type="entry name" value="Homeodomain-like_sf"/>
</dbReference>
<protein>
    <submittedName>
        <fullName evidence="3">Homeodomain-like protein</fullName>
    </submittedName>
</protein>
<keyword evidence="3" id="KW-0371">Homeobox</keyword>
<dbReference type="AlphaFoldDB" id="A0AA39U794"/>
<name>A0AA39U794_9PEZI</name>
<dbReference type="PANTHER" id="PTHR12374:SF21">
    <property type="entry name" value="SWIRM DOMAIN-CONTAINING PROTEIN FUN19-RELATED"/>
    <property type="match status" value="1"/>
</dbReference>
<evidence type="ECO:0000313" key="4">
    <source>
        <dbReference type="Proteomes" id="UP001174934"/>
    </source>
</evidence>
<dbReference type="GO" id="GO:0006338">
    <property type="term" value="P:chromatin remodeling"/>
    <property type="evidence" value="ECO:0007669"/>
    <property type="project" value="TreeGrafter"/>
</dbReference>
<feature type="non-terminal residue" evidence="3">
    <location>
        <position position="300"/>
    </location>
</feature>
<dbReference type="FunFam" id="1.10.10.10:FF:000087">
    <property type="entry name" value="Transcriptional adapter 2"/>
    <property type="match status" value="1"/>
</dbReference>
<feature type="region of interest" description="Disordered" evidence="1">
    <location>
        <begin position="153"/>
        <end position="173"/>
    </location>
</feature>
<dbReference type="Proteomes" id="UP001174934">
    <property type="component" value="Unassembled WGS sequence"/>
</dbReference>
<keyword evidence="4" id="KW-1185">Reference proteome</keyword>
<dbReference type="GO" id="GO:0003677">
    <property type="term" value="F:DNA binding"/>
    <property type="evidence" value="ECO:0007669"/>
    <property type="project" value="UniProtKB-KW"/>
</dbReference>
<gene>
    <name evidence="3" type="ORF">B0T17DRAFT_464003</name>
</gene>
<organism evidence="3 4">
    <name type="scientific">Bombardia bombarda</name>
    <dbReference type="NCBI Taxonomy" id="252184"/>
    <lineage>
        <taxon>Eukaryota</taxon>
        <taxon>Fungi</taxon>
        <taxon>Dikarya</taxon>
        <taxon>Ascomycota</taxon>
        <taxon>Pezizomycotina</taxon>
        <taxon>Sordariomycetes</taxon>
        <taxon>Sordariomycetidae</taxon>
        <taxon>Sordariales</taxon>
        <taxon>Lasiosphaeriaceae</taxon>
        <taxon>Bombardia</taxon>
    </lineage>
</organism>
<dbReference type="GO" id="GO:0003682">
    <property type="term" value="F:chromatin binding"/>
    <property type="evidence" value="ECO:0007669"/>
    <property type="project" value="TreeGrafter"/>
</dbReference>
<dbReference type="InterPro" id="IPR036388">
    <property type="entry name" value="WH-like_DNA-bd_sf"/>
</dbReference>
<feature type="region of interest" description="Disordered" evidence="1">
    <location>
        <begin position="110"/>
        <end position="141"/>
    </location>
</feature>
<dbReference type="PROSITE" id="PS50934">
    <property type="entry name" value="SWIRM"/>
    <property type="match status" value="1"/>
</dbReference>
<dbReference type="GO" id="GO:0006357">
    <property type="term" value="P:regulation of transcription by RNA polymerase II"/>
    <property type="evidence" value="ECO:0007669"/>
    <property type="project" value="TreeGrafter"/>
</dbReference>
<evidence type="ECO:0000313" key="3">
    <source>
        <dbReference type="EMBL" id="KAK0612569.1"/>
    </source>
</evidence>
<dbReference type="SUPFAM" id="SSF46689">
    <property type="entry name" value="Homeodomain-like"/>
    <property type="match status" value="1"/>
</dbReference>
<feature type="non-terminal residue" evidence="3">
    <location>
        <position position="1"/>
    </location>
</feature>
<evidence type="ECO:0000259" key="2">
    <source>
        <dbReference type="PROSITE" id="PS50934"/>
    </source>
</evidence>
<feature type="compositionally biased region" description="Polar residues" evidence="1">
    <location>
        <begin position="119"/>
        <end position="131"/>
    </location>
</feature>
<proteinExistence type="predicted"/>
<keyword evidence="3" id="KW-0238">DNA-binding</keyword>